<dbReference type="InterPro" id="IPR030616">
    <property type="entry name" value="Aur-like"/>
</dbReference>
<keyword evidence="3 7" id="KW-0547">Nucleotide-binding</keyword>
<evidence type="ECO:0000256" key="2">
    <source>
        <dbReference type="ARBA" id="ARBA00022679"/>
    </source>
</evidence>
<evidence type="ECO:0000256" key="1">
    <source>
        <dbReference type="ARBA" id="ARBA00022527"/>
    </source>
</evidence>
<evidence type="ECO:0000256" key="7">
    <source>
        <dbReference type="PIRSR" id="PIRSR630616-2"/>
    </source>
</evidence>
<proteinExistence type="predicted"/>
<feature type="domain" description="Protein kinase" evidence="11">
    <location>
        <begin position="178"/>
        <end position="456"/>
    </location>
</feature>
<feature type="compositionally biased region" description="Basic and acidic residues" evidence="10">
    <location>
        <begin position="159"/>
        <end position="173"/>
    </location>
</feature>
<evidence type="ECO:0000256" key="10">
    <source>
        <dbReference type="SAM" id="MobiDB-lite"/>
    </source>
</evidence>
<feature type="region of interest" description="Disordered" evidence="10">
    <location>
        <begin position="694"/>
        <end position="714"/>
    </location>
</feature>
<dbReference type="GO" id="GO:0004674">
    <property type="term" value="F:protein serine/threonine kinase activity"/>
    <property type="evidence" value="ECO:0007669"/>
    <property type="project" value="UniProtKB-KW"/>
</dbReference>
<name>A0A7S4QU12_9DINO</name>
<keyword evidence="5 7" id="KW-0067">ATP-binding</keyword>
<evidence type="ECO:0000313" key="12">
    <source>
        <dbReference type="EMBL" id="CAE4593882.1"/>
    </source>
</evidence>
<evidence type="ECO:0000259" key="11">
    <source>
        <dbReference type="PROSITE" id="PS50011"/>
    </source>
</evidence>
<protein>
    <recommendedName>
        <fullName evidence="11">Protein kinase domain-containing protein</fullName>
    </recommendedName>
</protein>
<dbReference type="InterPro" id="IPR017441">
    <property type="entry name" value="Protein_kinase_ATP_BS"/>
</dbReference>
<keyword evidence="4" id="KW-0418">Kinase</keyword>
<dbReference type="PROSITE" id="PS00108">
    <property type="entry name" value="PROTEIN_KINASE_ST"/>
    <property type="match status" value="1"/>
</dbReference>
<dbReference type="Pfam" id="PF00069">
    <property type="entry name" value="Pkinase"/>
    <property type="match status" value="1"/>
</dbReference>
<dbReference type="InterPro" id="IPR011009">
    <property type="entry name" value="Kinase-like_dom_sf"/>
</dbReference>
<dbReference type="SUPFAM" id="SSF56112">
    <property type="entry name" value="Protein kinase-like (PK-like)"/>
    <property type="match status" value="1"/>
</dbReference>
<dbReference type="PROSITE" id="PS50011">
    <property type="entry name" value="PROTEIN_KINASE_DOM"/>
    <property type="match status" value="1"/>
</dbReference>
<gene>
    <name evidence="12" type="ORF">AMON00008_LOCUS25636</name>
</gene>
<feature type="cross-link" description="Glycyl lysine isopeptide (Lys-Gly) (interchain with G-Cter in SUMO2)" evidence="8">
    <location>
        <position position="308"/>
    </location>
</feature>
<dbReference type="EMBL" id="HBNR01037185">
    <property type="protein sequence ID" value="CAE4593882.1"/>
    <property type="molecule type" value="Transcribed_RNA"/>
</dbReference>
<evidence type="ECO:0000256" key="6">
    <source>
        <dbReference type="PIRSR" id="PIRSR630616-1"/>
    </source>
</evidence>
<dbReference type="PROSITE" id="PS00107">
    <property type="entry name" value="PROTEIN_KINASE_ATP"/>
    <property type="match status" value="1"/>
</dbReference>
<evidence type="ECO:0000256" key="5">
    <source>
        <dbReference type="ARBA" id="ARBA00022840"/>
    </source>
</evidence>
<feature type="region of interest" description="Disordered" evidence="10">
    <location>
        <begin position="465"/>
        <end position="604"/>
    </location>
</feature>
<dbReference type="InterPro" id="IPR000719">
    <property type="entry name" value="Prot_kinase_dom"/>
</dbReference>
<dbReference type="PANTHER" id="PTHR24350">
    <property type="entry name" value="SERINE/THREONINE-PROTEIN KINASE IAL-RELATED"/>
    <property type="match status" value="1"/>
</dbReference>
<feature type="binding site" evidence="7">
    <location>
        <position position="324"/>
    </location>
    <ligand>
        <name>ATP</name>
        <dbReference type="ChEBI" id="CHEBI:30616"/>
    </ligand>
</feature>
<organism evidence="12">
    <name type="scientific">Alexandrium monilatum</name>
    <dbReference type="NCBI Taxonomy" id="311494"/>
    <lineage>
        <taxon>Eukaryota</taxon>
        <taxon>Sar</taxon>
        <taxon>Alveolata</taxon>
        <taxon>Dinophyceae</taxon>
        <taxon>Gonyaulacales</taxon>
        <taxon>Pyrocystaceae</taxon>
        <taxon>Alexandrium</taxon>
    </lineage>
</organism>
<feature type="region of interest" description="Disordered" evidence="10">
    <location>
        <begin position="632"/>
        <end position="652"/>
    </location>
</feature>
<feature type="region of interest" description="Disordered" evidence="10">
    <location>
        <begin position="755"/>
        <end position="782"/>
    </location>
</feature>
<feature type="compositionally biased region" description="Basic and acidic residues" evidence="10">
    <location>
        <begin position="105"/>
        <end position="116"/>
    </location>
</feature>
<dbReference type="Gene3D" id="1.10.510.10">
    <property type="entry name" value="Transferase(Phosphotransferase) domain 1"/>
    <property type="match status" value="1"/>
</dbReference>
<evidence type="ECO:0000256" key="4">
    <source>
        <dbReference type="ARBA" id="ARBA00022777"/>
    </source>
</evidence>
<accession>A0A7S4QU12</accession>
<evidence type="ECO:0000256" key="8">
    <source>
        <dbReference type="PIRSR" id="PIRSR630616-3"/>
    </source>
</evidence>
<feature type="binding site" evidence="7 9">
    <location>
        <position position="207"/>
    </location>
    <ligand>
        <name>ATP</name>
        <dbReference type="ChEBI" id="CHEBI:30616"/>
    </ligand>
</feature>
<reference evidence="12" key="1">
    <citation type="submission" date="2021-01" db="EMBL/GenBank/DDBJ databases">
        <authorList>
            <person name="Corre E."/>
            <person name="Pelletier E."/>
            <person name="Niang G."/>
            <person name="Scheremetjew M."/>
            <person name="Finn R."/>
            <person name="Kale V."/>
            <person name="Holt S."/>
            <person name="Cochrane G."/>
            <person name="Meng A."/>
            <person name="Brown T."/>
            <person name="Cohen L."/>
        </authorList>
    </citation>
    <scope>NUCLEOTIDE SEQUENCE</scope>
    <source>
        <strain evidence="12">CCMP3105</strain>
    </source>
</reference>
<feature type="active site" description="Proton acceptor" evidence="6">
    <location>
        <position position="306"/>
    </location>
</feature>
<feature type="region of interest" description="Disordered" evidence="10">
    <location>
        <begin position="668"/>
        <end position="687"/>
    </location>
</feature>
<keyword evidence="1" id="KW-0723">Serine/threonine-protein kinase</keyword>
<dbReference type="SMART" id="SM00220">
    <property type="entry name" value="S_TKc"/>
    <property type="match status" value="1"/>
</dbReference>
<evidence type="ECO:0000256" key="3">
    <source>
        <dbReference type="ARBA" id="ARBA00022741"/>
    </source>
</evidence>
<sequence length="799" mass="85827">MEHACGSQGCGRSCLVWLVPRHPPCGLSAHVAPWEPRGGSTSVILRAQRPSVVAPARCAASPPAPVRLCESRIRAASPRREQHSGLRTPVQLAPRAAKVLGYRLRPAEGDRDRDSTPLETSTLADQSIADPPAATAGEGASPSRVCGGAQQQDRRRPRQRLDPERSLPEEWERDFELNPEEPFLGGGAFAKILRVVERSSGESFAMKVMSRPNFTMRGIEAQVDAEIEAMRRCAEAGSCRHVLRFWDAAEERDHVYIRMEFCVCDLLRFASCQACGRLSEVDARHWSGQLLDGLWDLHQLGILHRDIKPENLLCTGDGTLKIGDFGWCAELSSAPCGLAGTLQYMAPEVLNNRDVQTEAADVWSAGVTILQLLTGHALLTTYLGPGATGLSVTGPHEAIKLKTLRLLKEIHERCPLQEDGRHAYLPPITWDFLRILLVPEVSDRATVPEALGHPWISEDARADELPAEAEKGSDALPEPPLGTSLNSASAPALDLRMPPRPRAARWRPSREAAKSQPPMPLHPALGRRAEVRRRRASTAQPAATGQARVAWEDRENRGNGSGVGSGPTPEPKSPAPGKGRGLRRASMPAGKALEERQPEAQGTGAVTPMATIAGASSPGTAAARVRARRLTMPPSPPPPANTLGLQPAASKPGLSTLRVVRGDTLSRTMPPECAKMAPVPSPMVPQAPPMVWRGRQRGAGDEENEPVDANVDPATARARGDIKVAEAIPRRSVVFCQWPAVTAVQILAALPPQCGHPAPPAASTAERSRVSPRQRAAPGRARVSFACGASALQQAALPR</sequence>
<keyword evidence="2" id="KW-0808">Transferase</keyword>
<dbReference type="InterPro" id="IPR008271">
    <property type="entry name" value="Ser/Thr_kinase_AS"/>
</dbReference>
<feature type="binding site" evidence="7">
    <location>
        <begin position="310"/>
        <end position="311"/>
    </location>
    <ligand>
        <name>ATP</name>
        <dbReference type="ChEBI" id="CHEBI:30616"/>
    </ligand>
</feature>
<dbReference type="AlphaFoldDB" id="A0A7S4QU12"/>
<dbReference type="GO" id="GO:0005524">
    <property type="term" value="F:ATP binding"/>
    <property type="evidence" value="ECO:0007669"/>
    <property type="project" value="UniProtKB-UniRule"/>
</dbReference>
<feature type="region of interest" description="Disordered" evidence="10">
    <location>
        <begin position="102"/>
        <end position="173"/>
    </location>
</feature>
<evidence type="ECO:0000256" key="9">
    <source>
        <dbReference type="PROSITE-ProRule" id="PRU10141"/>
    </source>
</evidence>